<dbReference type="EMBL" id="LR026964">
    <property type="protein sequence ID" value="VBB73040.1"/>
    <property type="molecule type" value="Genomic_DNA"/>
</dbReference>
<dbReference type="Proteomes" id="UP000280685">
    <property type="component" value="Chromosome 1"/>
</dbReference>
<organism evidence="1 2">
    <name type="scientific">Podospora comata</name>
    <dbReference type="NCBI Taxonomy" id="48703"/>
    <lineage>
        <taxon>Eukaryota</taxon>
        <taxon>Fungi</taxon>
        <taxon>Dikarya</taxon>
        <taxon>Ascomycota</taxon>
        <taxon>Pezizomycotina</taxon>
        <taxon>Sordariomycetes</taxon>
        <taxon>Sordariomycetidae</taxon>
        <taxon>Sordariales</taxon>
        <taxon>Podosporaceae</taxon>
        <taxon>Podospora</taxon>
    </lineage>
</organism>
<accession>A0ABY6RXH9</accession>
<name>A0ABY6RXH9_PODCO</name>
<sequence>MIPCRYYACRLLVMHMHCWGIIDASRLLRTGWRNTLIVEIIQMTQDTKLVSMTEARLCQRVLQMDTVPSKCVMDHIPGRIILLLWALVLLDVVKAIRRSRRGPICLRDRCRSFPLHDPRTLKSLSAPQPHLLWQRLPWRCCASPGGQLV</sequence>
<gene>
    <name evidence="1" type="ORF">PODCO_115325</name>
</gene>
<evidence type="ECO:0000313" key="1">
    <source>
        <dbReference type="EMBL" id="VBB73040.1"/>
    </source>
</evidence>
<proteinExistence type="predicted"/>
<protein>
    <recommendedName>
        <fullName evidence="3">Secreted protein</fullName>
    </recommendedName>
</protein>
<reference evidence="1" key="1">
    <citation type="submission" date="2018-02" db="EMBL/GenBank/DDBJ databases">
        <authorList>
            <person name="Silar P."/>
        </authorList>
    </citation>
    <scope>NUCLEOTIDE SEQUENCE [LARGE SCALE GENOMIC DNA]</scope>
    <source>
        <strain evidence="1">T</strain>
    </source>
</reference>
<evidence type="ECO:0000313" key="2">
    <source>
        <dbReference type="Proteomes" id="UP000280685"/>
    </source>
</evidence>
<evidence type="ECO:0008006" key="3">
    <source>
        <dbReference type="Google" id="ProtNLM"/>
    </source>
</evidence>
<keyword evidence="2" id="KW-1185">Reference proteome</keyword>